<accession>A0ABP9VYW3</accession>
<keyword evidence="3" id="KW-1185">Reference proteome</keyword>
<dbReference type="Pfam" id="PF05150">
    <property type="entry name" value="Legionella_OMP"/>
    <property type="match status" value="1"/>
</dbReference>
<name>A0ABP9VYW3_9BACT</name>
<dbReference type="RefSeq" id="WP_345688126.1">
    <property type="nucleotide sequence ID" value="NZ_BAABRO010000021.1"/>
</dbReference>
<sequence length="436" mass="47470">MKRNWIGTQAVRALTTLVAALPLTAANALDGVSPSFANQLERGAESQWQGQYAGDPDYLPPEYEAPVYNGPAYEGADFEPPIYNESSHSPHMMPRQSGHCDSCDAPSGHCGCEKDHGGGILEKLHKMKQKSDCNVAPWWAHRTSLFGEFLWLRPGSTDLIYATEQTDPDPSVASPTGPLGIVGLDAEAGFRVGGSIGLSQCSSIQLSYARWDGSSQSAIEAQQNYVLASNVTHPSVATSGSSSLEAFASQDMNFQTLDLNYRHLWKQTNSIAVNWLAGVRYGNIEQQLSADQTVSVATGLTNVSTDIDFDGFGISGGLDFETYSCNTGLMLYGKTMASLMAGEWNATYDQRNQFGGGVISNRYEDFHATPTLDAELGVRWMGHKRHLVLSSGFLMSAWYEAVTTRSYIDSVRDGRLTDAGETMTFSGLTARAEWRF</sequence>
<evidence type="ECO:0000256" key="1">
    <source>
        <dbReference type="SAM" id="SignalP"/>
    </source>
</evidence>
<dbReference type="EMBL" id="BAABRO010000021">
    <property type="protein sequence ID" value="GAA5510314.1"/>
    <property type="molecule type" value="Genomic_DNA"/>
</dbReference>
<evidence type="ECO:0000313" key="2">
    <source>
        <dbReference type="EMBL" id="GAA5510314.1"/>
    </source>
</evidence>
<protein>
    <recommendedName>
        <fullName evidence="4">Secreted protein</fullName>
    </recommendedName>
</protein>
<organism evidence="2 3">
    <name type="scientific">Novipirellula caenicola</name>
    <dbReference type="NCBI Taxonomy" id="1536901"/>
    <lineage>
        <taxon>Bacteria</taxon>
        <taxon>Pseudomonadati</taxon>
        <taxon>Planctomycetota</taxon>
        <taxon>Planctomycetia</taxon>
        <taxon>Pirellulales</taxon>
        <taxon>Pirellulaceae</taxon>
        <taxon>Novipirellula</taxon>
    </lineage>
</organism>
<dbReference type="Proteomes" id="UP001416858">
    <property type="component" value="Unassembled WGS sequence"/>
</dbReference>
<gene>
    <name evidence="2" type="ORF">Rcae01_05822</name>
</gene>
<comment type="caution">
    <text evidence="2">The sequence shown here is derived from an EMBL/GenBank/DDBJ whole genome shotgun (WGS) entry which is preliminary data.</text>
</comment>
<feature type="signal peptide" evidence="1">
    <location>
        <begin position="1"/>
        <end position="28"/>
    </location>
</feature>
<evidence type="ECO:0008006" key="4">
    <source>
        <dbReference type="Google" id="ProtNLM"/>
    </source>
</evidence>
<dbReference type="InterPro" id="IPR007825">
    <property type="entry name" value="Major_OMP_Legionella"/>
</dbReference>
<feature type="chain" id="PRO_5047518863" description="Secreted protein" evidence="1">
    <location>
        <begin position="29"/>
        <end position="436"/>
    </location>
</feature>
<reference evidence="2 3" key="1">
    <citation type="submission" date="2024-02" db="EMBL/GenBank/DDBJ databases">
        <title>Rhodopirellula caenicola NBRC 110016.</title>
        <authorList>
            <person name="Ichikawa N."/>
            <person name="Katano-Makiyama Y."/>
            <person name="Hidaka K."/>
        </authorList>
    </citation>
    <scope>NUCLEOTIDE SEQUENCE [LARGE SCALE GENOMIC DNA]</scope>
    <source>
        <strain evidence="2 3">NBRC 110016</strain>
    </source>
</reference>
<proteinExistence type="predicted"/>
<keyword evidence="1" id="KW-0732">Signal</keyword>
<evidence type="ECO:0000313" key="3">
    <source>
        <dbReference type="Proteomes" id="UP001416858"/>
    </source>
</evidence>